<keyword evidence="7" id="KW-0812">Transmembrane</keyword>
<organism evidence="10 11">
    <name type="scientific">Helcococcus ovis</name>
    <dbReference type="NCBI Taxonomy" id="72026"/>
    <lineage>
        <taxon>Bacteria</taxon>
        <taxon>Bacillati</taxon>
        <taxon>Bacillota</taxon>
        <taxon>Tissierellia</taxon>
        <taxon>Tissierellales</taxon>
        <taxon>Peptoniphilaceae</taxon>
        <taxon>Helcococcus</taxon>
    </lineage>
</organism>
<dbReference type="GO" id="GO:0005975">
    <property type="term" value="P:carbohydrate metabolic process"/>
    <property type="evidence" value="ECO:0007669"/>
    <property type="project" value="InterPro"/>
</dbReference>
<dbReference type="SUPFAM" id="SSF51445">
    <property type="entry name" value="(Trans)glycosidases"/>
    <property type="match status" value="1"/>
</dbReference>
<dbReference type="Pfam" id="PF21606">
    <property type="entry name" value="BgaA-like_CBM"/>
    <property type="match status" value="1"/>
</dbReference>
<dbReference type="Gene3D" id="3.20.20.80">
    <property type="entry name" value="Glycosidases"/>
    <property type="match status" value="1"/>
</dbReference>
<dbReference type="PROSITE" id="PS01095">
    <property type="entry name" value="GH18_1"/>
    <property type="match status" value="1"/>
</dbReference>
<dbReference type="Pfam" id="PF23916">
    <property type="entry name" value="TIM-barrel_EndoS"/>
    <property type="match status" value="1"/>
</dbReference>
<feature type="domain" description="Endo-beta-N-acetylglucosaminidase EndoS/F2-like TIM-barrel" evidence="9">
    <location>
        <begin position="289"/>
        <end position="534"/>
    </location>
</feature>
<comment type="caution">
    <text evidence="10">The sequence shown here is derived from an EMBL/GenBank/DDBJ whole genome shotgun (WGS) entry which is preliminary data.</text>
</comment>
<dbReference type="InterPro" id="IPR049487">
    <property type="entry name" value="BgaA-like_CBM"/>
</dbReference>
<keyword evidence="11" id="KW-1185">Reference proteome</keyword>
<evidence type="ECO:0000256" key="3">
    <source>
        <dbReference type="ARBA" id="ARBA00022729"/>
    </source>
</evidence>
<name>A0A4R9C1T3_9FIRM</name>
<feature type="transmembrane region" description="Helical" evidence="7">
    <location>
        <begin position="671"/>
        <end position="688"/>
    </location>
</feature>
<evidence type="ECO:0000256" key="1">
    <source>
        <dbReference type="ARBA" id="ARBA00009336"/>
    </source>
</evidence>
<keyword evidence="7" id="KW-1133">Transmembrane helix</keyword>
<evidence type="ECO:0000259" key="9">
    <source>
        <dbReference type="Pfam" id="PF23916"/>
    </source>
</evidence>
<evidence type="ECO:0000256" key="6">
    <source>
        <dbReference type="ARBA" id="ARBA00034414"/>
    </source>
</evidence>
<comment type="similarity">
    <text evidence="1">Belongs to the glycosyl hydrolase 18 family.</text>
</comment>
<evidence type="ECO:0000259" key="8">
    <source>
        <dbReference type="Pfam" id="PF21606"/>
    </source>
</evidence>
<evidence type="ECO:0000256" key="2">
    <source>
        <dbReference type="ARBA" id="ARBA00012566"/>
    </source>
</evidence>
<dbReference type="Gene3D" id="2.60.120.260">
    <property type="entry name" value="Galactose-binding domain-like"/>
    <property type="match status" value="1"/>
</dbReference>
<dbReference type="RefSeq" id="WP_134744123.1">
    <property type="nucleotide sequence ID" value="NZ_JBFNFK010000013.1"/>
</dbReference>
<reference evidence="10 11" key="1">
    <citation type="submission" date="2019-01" db="EMBL/GenBank/DDBJ databases">
        <title>Draft Genome Sequences of Helcococcus ovis Strains Isolated from the Uterus and Vagina of Dairy Cows with Metritis.</title>
        <authorList>
            <person name="Cunha F."/>
            <person name="Jeon S.J."/>
            <person name="Kutzer P."/>
            <person name="Galvao K.N."/>
        </authorList>
    </citation>
    <scope>NUCLEOTIDE SEQUENCE [LARGE SCALE GENOMIC DNA]</scope>
    <source>
        <strain evidence="10 11">KG-37</strain>
    </source>
</reference>
<dbReference type="Proteomes" id="UP000297454">
    <property type="component" value="Unassembled WGS sequence"/>
</dbReference>
<evidence type="ECO:0000256" key="4">
    <source>
        <dbReference type="ARBA" id="ARBA00022801"/>
    </source>
</evidence>
<feature type="domain" description="Beta-galactosidase-like galactose-binding" evidence="8">
    <location>
        <begin position="57"/>
        <end position="203"/>
    </location>
</feature>
<dbReference type="InterPro" id="IPR017853">
    <property type="entry name" value="GH"/>
</dbReference>
<dbReference type="EC" id="3.2.1.96" evidence="2"/>
<proteinExistence type="inferred from homology"/>
<evidence type="ECO:0000313" key="10">
    <source>
        <dbReference type="EMBL" id="TFF66717.1"/>
    </source>
</evidence>
<dbReference type="AlphaFoldDB" id="A0A4R9C1T3"/>
<comment type="catalytic activity">
    <reaction evidence="6">
        <text>an N(4)-(oligosaccharide-(1-&gt;3)-[oligosaccharide-(1-&gt;6)]-beta-D-Man-(1-&gt;4)-beta-D-GlcNAc-(1-&gt;4)-alpha-D-GlcNAc)-L-asparaginyl-[protein] + H2O = an oligosaccharide-(1-&gt;3)-[oligosaccharide-(1-&gt;6)]-beta-D-Man-(1-&gt;4)-D-GlcNAc + N(4)-(N-acetyl-beta-D-glucosaminyl)-L-asparaginyl-[protein]</text>
        <dbReference type="Rhea" id="RHEA:73067"/>
        <dbReference type="Rhea" id="RHEA-COMP:12603"/>
        <dbReference type="Rhea" id="RHEA-COMP:18176"/>
        <dbReference type="ChEBI" id="CHEBI:15377"/>
        <dbReference type="ChEBI" id="CHEBI:132248"/>
        <dbReference type="ChEBI" id="CHEBI:192714"/>
        <dbReference type="ChEBI" id="CHEBI:192715"/>
        <dbReference type="EC" id="3.2.1.96"/>
    </reaction>
</comment>
<gene>
    <name evidence="10" type="ORF">EQF91_02905</name>
</gene>
<dbReference type="InterPro" id="IPR001579">
    <property type="entry name" value="Glyco_hydro_18_chit_AS"/>
</dbReference>
<evidence type="ECO:0000256" key="5">
    <source>
        <dbReference type="ARBA" id="ARBA00023295"/>
    </source>
</evidence>
<keyword evidence="7" id="KW-0472">Membrane</keyword>
<accession>A0A4R9C1T3</accession>
<dbReference type="GO" id="GO:0033925">
    <property type="term" value="F:mannosyl-glycoprotein endo-beta-N-acetylglucosaminidase activity"/>
    <property type="evidence" value="ECO:0007669"/>
    <property type="project" value="UniProtKB-EC"/>
</dbReference>
<dbReference type="InterPro" id="IPR057016">
    <property type="entry name" value="EndoS_F2-like_TIM-barrel"/>
</dbReference>
<keyword evidence="3" id="KW-0732">Signal</keyword>
<keyword evidence="4" id="KW-0378">Hydrolase</keyword>
<dbReference type="EMBL" id="SCFR01000007">
    <property type="protein sequence ID" value="TFF66717.1"/>
    <property type="molecule type" value="Genomic_DNA"/>
</dbReference>
<evidence type="ECO:0000313" key="11">
    <source>
        <dbReference type="Proteomes" id="UP000297454"/>
    </source>
</evidence>
<sequence length="693" mass="79680">MKKITKNLVCLSLATILALGINQIQNVVRAEGRETLSVKKDIIDRKNLIPFARWSSGADPINKINDDIIEFRNQPANRWTDWKPDNKLKENWVGYVFGTSVDVREAIVSGVKIDFYKDGGVYLPKNYKIQYFKGNLTKDNLPEKYGFAEKTILDDDNNWEDVVLEKYVEPVQSGTTNVKFKPVTTKAIRIFMTANTMSLGLTELKVEGKLVNEENIDYGFSDEKVRDEINKLDKLGDSAKDFTDKIGSQTNNSLLEAAKKANEYMKELENLPLPKKPVFSKLKAPIYGGWFRTWHDQNSEPLEDRPNYFGDIPKEVDLAFVFHDWTKPYSEFWKKLALEYVPKMNARGQRVIRTIGIKTIYSDMKDEKGNSFPNTSEGNKAKAKYIVDTIVNRYGLDGIDIDIEYHDSRYYSGKENQGIEIMKEISRILKEQGKIFMIDTNMSGEEEILKGTYDFSDYVLLQAYGRYSDSRLNRRWEGFKPYIKPEKFILGFSFYEERDRNGWNDISDRVEGSAAERYAKWQPDNGKNGKKAGIIGYAIDRDGVAFRDDNIYTTKYELSKQLKRVMEYSDVEDEIKEIQSLKNLSKEEINKYVDRLNNGLKNGEKLLPYEIVNLAKKAALNKEKNTKKINPKYEVEVSNKKKNDKLDKKVIKLENNINKNGGNPKTSDSGILLYVAVTAISIIGLSVVRKKND</sequence>
<keyword evidence="5" id="KW-0326">Glycosidase</keyword>
<evidence type="ECO:0000256" key="7">
    <source>
        <dbReference type="SAM" id="Phobius"/>
    </source>
</evidence>
<protein>
    <recommendedName>
        <fullName evidence="2">mannosyl-glycoprotein endo-beta-N-acetylglucosaminidase</fullName>
        <ecNumber evidence="2">3.2.1.96</ecNumber>
    </recommendedName>
</protein>